<dbReference type="Proteomes" id="UP001145742">
    <property type="component" value="Unassembled WGS sequence"/>
</dbReference>
<sequence>MVKGLERKPYEKWLSSFGLFSLEKRKLRGDLIAVYNFLMRERAGQDNQGIRSSQHGFQKIRSCLTNLMSFYDQVIRLVDDAKVVDIVYLDFIKAFDTASHGILLEKLALHGLDRDTLCYVKNWLHGWAQRVVVNGDADS</sequence>
<name>A0ABQ9CU19_9PASS</name>
<gene>
    <name evidence="1" type="ORF">WISP_115835</name>
</gene>
<reference evidence="1" key="1">
    <citation type="submission" date="2019-10" db="EMBL/GenBank/DDBJ databases">
        <authorList>
            <person name="Soares A.E.R."/>
            <person name="Aleixo A."/>
            <person name="Schneider P."/>
            <person name="Miyaki C.Y."/>
            <person name="Schneider M.P."/>
            <person name="Mello C."/>
            <person name="Vasconcelos A.T.R."/>
        </authorList>
    </citation>
    <scope>NUCLEOTIDE SEQUENCE</scope>
    <source>
        <tissue evidence="1">Muscle</tissue>
    </source>
</reference>
<accession>A0ABQ9CU19</accession>
<evidence type="ECO:0000313" key="2">
    <source>
        <dbReference type="Proteomes" id="UP001145742"/>
    </source>
</evidence>
<organism evidence="1 2">
    <name type="scientific">Willisornis vidua</name>
    <name type="common">Xingu scale-backed antbird</name>
    <dbReference type="NCBI Taxonomy" id="1566151"/>
    <lineage>
        <taxon>Eukaryota</taxon>
        <taxon>Metazoa</taxon>
        <taxon>Chordata</taxon>
        <taxon>Craniata</taxon>
        <taxon>Vertebrata</taxon>
        <taxon>Euteleostomi</taxon>
        <taxon>Archelosauria</taxon>
        <taxon>Archosauria</taxon>
        <taxon>Dinosauria</taxon>
        <taxon>Saurischia</taxon>
        <taxon>Theropoda</taxon>
        <taxon>Coelurosauria</taxon>
        <taxon>Aves</taxon>
        <taxon>Neognathae</taxon>
        <taxon>Neoaves</taxon>
        <taxon>Telluraves</taxon>
        <taxon>Australaves</taxon>
        <taxon>Passeriformes</taxon>
        <taxon>Thamnophilidae</taxon>
        <taxon>Willisornis</taxon>
    </lineage>
</organism>
<dbReference type="PANTHER" id="PTHR33332">
    <property type="entry name" value="REVERSE TRANSCRIPTASE DOMAIN-CONTAINING PROTEIN"/>
    <property type="match status" value="1"/>
</dbReference>
<evidence type="ECO:0000313" key="1">
    <source>
        <dbReference type="EMBL" id="KAJ7409258.1"/>
    </source>
</evidence>
<dbReference type="EMBL" id="WHWB01034482">
    <property type="protein sequence ID" value="KAJ7409258.1"/>
    <property type="molecule type" value="Genomic_DNA"/>
</dbReference>
<comment type="caution">
    <text evidence="1">The sequence shown here is derived from an EMBL/GenBank/DDBJ whole genome shotgun (WGS) entry which is preliminary data.</text>
</comment>
<protein>
    <submittedName>
        <fullName evidence="1">Rna-directed dna polymerase from mobile element jockey-like</fullName>
    </submittedName>
</protein>
<proteinExistence type="predicted"/>
<keyword evidence="2" id="KW-1185">Reference proteome</keyword>